<dbReference type="GO" id="GO:0005634">
    <property type="term" value="C:nucleus"/>
    <property type="evidence" value="ECO:0007669"/>
    <property type="project" value="UniProtKB-SubCell"/>
</dbReference>
<keyword evidence="6" id="KW-0804">Transcription</keyword>
<evidence type="ECO:0000256" key="4">
    <source>
        <dbReference type="ARBA" id="ARBA00022833"/>
    </source>
</evidence>
<dbReference type="PRINTS" id="PR00619">
    <property type="entry name" value="GATAZNFINGER"/>
</dbReference>
<feature type="domain" description="GATA-type" evidence="9">
    <location>
        <begin position="73"/>
        <end position="114"/>
    </location>
</feature>
<dbReference type="InterPro" id="IPR000679">
    <property type="entry name" value="Znf_GATA"/>
</dbReference>
<dbReference type="InterPro" id="IPR013088">
    <property type="entry name" value="Znf_NHR/GATA"/>
</dbReference>
<dbReference type="GO" id="GO:0000981">
    <property type="term" value="F:DNA-binding transcription factor activity, RNA polymerase II-specific"/>
    <property type="evidence" value="ECO:0007669"/>
    <property type="project" value="TreeGrafter"/>
</dbReference>
<evidence type="ECO:0000256" key="1">
    <source>
        <dbReference type="ARBA" id="ARBA00004123"/>
    </source>
</evidence>
<dbReference type="InterPro" id="IPR039355">
    <property type="entry name" value="Transcription_factor_GATA"/>
</dbReference>
<dbReference type="GO" id="GO:0000122">
    <property type="term" value="P:negative regulation of transcription by RNA polymerase II"/>
    <property type="evidence" value="ECO:0007669"/>
    <property type="project" value="TreeGrafter"/>
</dbReference>
<evidence type="ECO:0000313" key="10">
    <source>
        <dbReference type="EMBL" id="CAD7426820.1"/>
    </source>
</evidence>
<evidence type="ECO:0000256" key="5">
    <source>
        <dbReference type="ARBA" id="ARBA00023015"/>
    </source>
</evidence>
<reference evidence="10" key="1">
    <citation type="submission" date="2020-11" db="EMBL/GenBank/DDBJ databases">
        <authorList>
            <person name="Tran Van P."/>
        </authorList>
    </citation>
    <scope>NUCLEOTIDE SEQUENCE</scope>
</reference>
<evidence type="ECO:0000256" key="7">
    <source>
        <dbReference type="ARBA" id="ARBA00023242"/>
    </source>
</evidence>
<keyword evidence="5" id="KW-0805">Transcription regulation</keyword>
<dbReference type="Pfam" id="PF00320">
    <property type="entry name" value="GATA"/>
    <property type="match status" value="1"/>
</dbReference>
<dbReference type="AlphaFoldDB" id="A0A7R9HLI5"/>
<sequence length="114" mass="12375">MSVAVAGILPSLTRPNPSGVNVLKDLSKYRRQHNPVGVLLAFPGVQGVSRAEPVYDWSNGDRVEENISQSAARRAGTSCANCKTTTTTLWRRNQNGEPVCNACGLYYKLHNVSS</sequence>
<gene>
    <name evidence="10" type="ORF">TMSB3V08_LOCUS3691</name>
</gene>
<evidence type="ECO:0000256" key="3">
    <source>
        <dbReference type="ARBA" id="ARBA00022771"/>
    </source>
</evidence>
<dbReference type="GO" id="GO:0008270">
    <property type="term" value="F:zinc ion binding"/>
    <property type="evidence" value="ECO:0007669"/>
    <property type="project" value="UniProtKB-KW"/>
</dbReference>
<evidence type="ECO:0000259" key="9">
    <source>
        <dbReference type="PROSITE" id="PS50114"/>
    </source>
</evidence>
<dbReference type="CDD" id="cd00202">
    <property type="entry name" value="ZnF_GATA"/>
    <property type="match status" value="1"/>
</dbReference>
<dbReference type="GO" id="GO:0000978">
    <property type="term" value="F:RNA polymerase II cis-regulatory region sequence-specific DNA binding"/>
    <property type="evidence" value="ECO:0007669"/>
    <property type="project" value="TreeGrafter"/>
</dbReference>
<comment type="subcellular location">
    <subcellularLocation>
        <location evidence="1">Nucleus</location>
    </subcellularLocation>
</comment>
<dbReference type="SMART" id="SM00401">
    <property type="entry name" value="ZnF_GATA"/>
    <property type="match status" value="1"/>
</dbReference>
<name>A0A7R9HLI5_9NEOP</name>
<keyword evidence="2" id="KW-0479">Metal-binding</keyword>
<dbReference type="EMBL" id="OB793282">
    <property type="protein sequence ID" value="CAD7426820.1"/>
    <property type="molecule type" value="Genomic_DNA"/>
</dbReference>
<organism evidence="10">
    <name type="scientific">Timema monikensis</name>
    <dbReference type="NCBI Taxonomy" id="170555"/>
    <lineage>
        <taxon>Eukaryota</taxon>
        <taxon>Metazoa</taxon>
        <taxon>Ecdysozoa</taxon>
        <taxon>Arthropoda</taxon>
        <taxon>Hexapoda</taxon>
        <taxon>Insecta</taxon>
        <taxon>Pterygota</taxon>
        <taxon>Neoptera</taxon>
        <taxon>Polyneoptera</taxon>
        <taxon>Phasmatodea</taxon>
        <taxon>Timematodea</taxon>
        <taxon>Timematoidea</taxon>
        <taxon>Timematidae</taxon>
        <taxon>Timema</taxon>
    </lineage>
</organism>
<protein>
    <recommendedName>
        <fullName evidence="9">GATA-type domain-containing protein</fullName>
    </recommendedName>
</protein>
<evidence type="ECO:0000256" key="2">
    <source>
        <dbReference type="ARBA" id="ARBA00022723"/>
    </source>
</evidence>
<keyword evidence="4" id="KW-0862">Zinc</keyword>
<keyword evidence="3 8" id="KW-0863">Zinc-finger</keyword>
<keyword evidence="7" id="KW-0539">Nucleus</keyword>
<dbReference type="PROSITE" id="PS50114">
    <property type="entry name" value="GATA_ZN_FINGER_2"/>
    <property type="match status" value="1"/>
</dbReference>
<dbReference type="GO" id="GO:0045165">
    <property type="term" value="P:cell fate commitment"/>
    <property type="evidence" value="ECO:0007669"/>
    <property type="project" value="TreeGrafter"/>
</dbReference>
<dbReference type="PROSITE" id="PS00344">
    <property type="entry name" value="GATA_ZN_FINGER_1"/>
    <property type="match status" value="1"/>
</dbReference>
<dbReference type="SUPFAM" id="SSF57716">
    <property type="entry name" value="Glucocorticoid receptor-like (DNA-binding domain)"/>
    <property type="match status" value="1"/>
</dbReference>
<accession>A0A7R9HLI5</accession>
<dbReference type="PANTHER" id="PTHR10071:SF281">
    <property type="entry name" value="BOX A-BINDING FACTOR-RELATED"/>
    <property type="match status" value="1"/>
</dbReference>
<dbReference type="GO" id="GO:0045944">
    <property type="term" value="P:positive regulation of transcription by RNA polymerase II"/>
    <property type="evidence" value="ECO:0007669"/>
    <property type="project" value="TreeGrafter"/>
</dbReference>
<evidence type="ECO:0000256" key="6">
    <source>
        <dbReference type="ARBA" id="ARBA00023163"/>
    </source>
</evidence>
<dbReference type="PANTHER" id="PTHR10071">
    <property type="entry name" value="TRANSCRIPTION FACTOR GATA FAMILY MEMBER"/>
    <property type="match status" value="1"/>
</dbReference>
<evidence type="ECO:0000256" key="8">
    <source>
        <dbReference type="PROSITE-ProRule" id="PRU00094"/>
    </source>
</evidence>
<proteinExistence type="predicted"/>
<dbReference type="Gene3D" id="3.30.50.10">
    <property type="entry name" value="Erythroid Transcription Factor GATA-1, subunit A"/>
    <property type="match status" value="1"/>
</dbReference>